<organism evidence="5 6">
    <name type="scientific">Amaricoccus macauensis</name>
    <dbReference type="NCBI Taxonomy" id="57001"/>
    <lineage>
        <taxon>Bacteria</taxon>
        <taxon>Pseudomonadati</taxon>
        <taxon>Pseudomonadota</taxon>
        <taxon>Alphaproteobacteria</taxon>
        <taxon>Rhodobacterales</taxon>
        <taxon>Paracoccaceae</taxon>
        <taxon>Amaricoccus</taxon>
    </lineage>
</organism>
<evidence type="ECO:0000256" key="1">
    <source>
        <dbReference type="ARBA" id="ARBA00023015"/>
    </source>
</evidence>
<dbReference type="AlphaFoldDB" id="A0A840SIN4"/>
<proteinExistence type="predicted"/>
<dbReference type="InterPro" id="IPR019888">
    <property type="entry name" value="Tscrpt_reg_AsnC-like"/>
</dbReference>
<dbReference type="SUPFAM" id="SSF54909">
    <property type="entry name" value="Dimeric alpha+beta barrel"/>
    <property type="match status" value="1"/>
</dbReference>
<keyword evidence="3" id="KW-0804">Transcription</keyword>
<dbReference type="InterPro" id="IPR000485">
    <property type="entry name" value="AsnC-type_HTH_dom"/>
</dbReference>
<evidence type="ECO:0000256" key="3">
    <source>
        <dbReference type="ARBA" id="ARBA00023163"/>
    </source>
</evidence>
<protein>
    <submittedName>
        <fullName evidence="5">Lrp/AsnC family transcriptional regulator</fullName>
    </submittedName>
</protein>
<dbReference type="GO" id="GO:0043200">
    <property type="term" value="P:response to amino acid"/>
    <property type="evidence" value="ECO:0007669"/>
    <property type="project" value="TreeGrafter"/>
</dbReference>
<dbReference type="InterPro" id="IPR019887">
    <property type="entry name" value="Tscrpt_reg_AsnC/Lrp_C"/>
</dbReference>
<dbReference type="RefSeq" id="WP_184150876.1">
    <property type="nucleotide sequence ID" value="NZ_JACHFM010000003.1"/>
</dbReference>
<gene>
    <name evidence="5" type="ORF">HNP73_002856</name>
</gene>
<accession>A0A840SIN4</accession>
<dbReference type="GO" id="GO:0005829">
    <property type="term" value="C:cytosol"/>
    <property type="evidence" value="ECO:0007669"/>
    <property type="project" value="TreeGrafter"/>
</dbReference>
<feature type="domain" description="HTH asnC-type" evidence="4">
    <location>
        <begin position="21"/>
        <end position="81"/>
    </location>
</feature>
<dbReference type="InterPro" id="IPR036390">
    <property type="entry name" value="WH_DNA-bd_sf"/>
</dbReference>
<dbReference type="GO" id="GO:0043565">
    <property type="term" value="F:sequence-specific DNA binding"/>
    <property type="evidence" value="ECO:0007669"/>
    <property type="project" value="InterPro"/>
</dbReference>
<sequence length="171" mass="19422">MSQAGRKSPGTRRRSGEGASFDAIDRQILDLLQERDRPVALLAEEIGLSQTPCWRRIRRLEEAGVIRGRVAIVDPKRVGVPLTIFIGITAPRHETSWLNQFRELVESIPEVVEAYRLTGSTDYFLKVLVPDIEAYDTVYKTLIERLEFSQINASISMEELKFTTVVPTTYL</sequence>
<dbReference type="PROSITE" id="PS50956">
    <property type="entry name" value="HTH_ASNC_2"/>
    <property type="match status" value="1"/>
</dbReference>
<keyword evidence="2" id="KW-0238">DNA-binding</keyword>
<dbReference type="InterPro" id="IPR011008">
    <property type="entry name" value="Dimeric_a/b-barrel"/>
</dbReference>
<dbReference type="Gene3D" id="3.30.70.920">
    <property type="match status" value="1"/>
</dbReference>
<dbReference type="Pfam" id="PF01037">
    <property type="entry name" value="AsnC_trans_reg"/>
    <property type="match status" value="1"/>
</dbReference>
<keyword evidence="1" id="KW-0805">Transcription regulation</keyword>
<evidence type="ECO:0000259" key="4">
    <source>
        <dbReference type="PROSITE" id="PS50956"/>
    </source>
</evidence>
<dbReference type="InterPro" id="IPR036388">
    <property type="entry name" value="WH-like_DNA-bd_sf"/>
</dbReference>
<dbReference type="SMART" id="SM00344">
    <property type="entry name" value="HTH_ASNC"/>
    <property type="match status" value="1"/>
</dbReference>
<dbReference type="PRINTS" id="PR00033">
    <property type="entry name" value="HTHASNC"/>
</dbReference>
<name>A0A840SIN4_9RHOB</name>
<keyword evidence="6" id="KW-1185">Reference proteome</keyword>
<dbReference type="EMBL" id="JACHFM010000003">
    <property type="protein sequence ID" value="MBB5222909.1"/>
    <property type="molecule type" value="Genomic_DNA"/>
</dbReference>
<dbReference type="PANTHER" id="PTHR30154">
    <property type="entry name" value="LEUCINE-RESPONSIVE REGULATORY PROTEIN"/>
    <property type="match status" value="1"/>
</dbReference>
<comment type="caution">
    <text evidence="5">The sequence shown here is derived from an EMBL/GenBank/DDBJ whole genome shotgun (WGS) entry which is preliminary data.</text>
</comment>
<dbReference type="Proteomes" id="UP000549457">
    <property type="component" value="Unassembled WGS sequence"/>
</dbReference>
<dbReference type="CDD" id="cd00090">
    <property type="entry name" value="HTH_ARSR"/>
    <property type="match status" value="1"/>
</dbReference>
<dbReference type="Pfam" id="PF13412">
    <property type="entry name" value="HTH_24"/>
    <property type="match status" value="1"/>
</dbReference>
<dbReference type="Gene3D" id="1.10.10.10">
    <property type="entry name" value="Winged helix-like DNA-binding domain superfamily/Winged helix DNA-binding domain"/>
    <property type="match status" value="1"/>
</dbReference>
<dbReference type="GO" id="GO:0006355">
    <property type="term" value="P:regulation of DNA-templated transcription"/>
    <property type="evidence" value="ECO:0007669"/>
    <property type="project" value="UniProtKB-ARBA"/>
</dbReference>
<dbReference type="PANTHER" id="PTHR30154:SF17">
    <property type="entry name" value="DNA-BINDING TRANSCRIPTIONAL ACTIVATOR DECR"/>
    <property type="match status" value="1"/>
</dbReference>
<reference evidence="5 6" key="1">
    <citation type="submission" date="2020-08" db="EMBL/GenBank/DDBJ databases">
        <title>Genomic Encyclopedia of Type Strains, Phase IV (KMG-IV): sequencing the most valuable type-strain genomes for metagenomic binning, comparative biology and taxonomic classification.</title>
        <authorList>
            <person name="Goeker M."/>
        </authorList>
    </citation>
    <scope>NUCLEOTIDE SEQUENCE [LARGE SCALE GENOMIC DNA]</scope>
    <source>
        <strain evidence="5 6">DSM 101730</strain>
    </source>
</reference>
<evidence type="ECO:0000313" key="5">
    <source>
        <dbReference type="EMBL" id="MBB5222909.1"/>
    </source>
</evidence>
<evidence type="ECO:0000256" key="2">
    <source>
        <dbReference type="ARBA" id="ARBA00023125"/>
    </source>
</evidence>
<dbReference type="InterPro" id="IPR011991">
    <property type="entry name" value="ArsR-like_HTH"/>
</dbReference>
<evidence type="ECO:0000313" key="6">
    <source>
        <dbReference type="Proteomes" id="UP000549457"/>
    </source>
</evidence>
<dbReference type="SUPFAM" id="SSF46785">
    <property type="entry name" value="Winged helix' DNA-binding domain"/>
    <property type="match status" value="1"/>
</dbReference>